<evidence type="ECO:0000256" key="6">
    <source>
        <dbReference type="ARBA" id="ARBA00052546"/>
    </source>
</evidence>
<dbReference type="PIRSF" id="PIRSF016578">
    <property type="entry name" value="HsaA"/>
    <property type="match status" value="1"/>
</dbReference>
<dbReference type="SUPFAM" id="SSF47203">
    <property type="entry name" value="Acyl-CoA dehydrogenase C-terminal domain-like"/>
    <property type="match status" value="1"/>
</dbReference>
<evidence type="ECO:0000259" key="9">
    <source>
        <dbReference type="Pfam" id="PF00441"/>
    </source>
</evidence>
<evidence type="ECO:0000256" key="5">
    <source>
        <dbReference type="ARBA" id="ARBA00023002"/>
    </source>
</evidence>
<gene>
    <name evidence="12" type="primary">fadE</name>
    <name evidence="12" type="ORF">GOOTI_046_00160</name>
</gene>
<dbReference type="PANTHER" id="PTHR43884:SF12">
    <property type="entry name" value="ISOVALERYL-COA DEHYDROGENASE, MITOCHONDRIAL-RELATED"/>
    <property type="match status" value="1"/>
</dbReference>
<keyword evidence="3 8" id="KW-0285">Flavoprotein</keyword>
<evidence type="ECO:0000256" key="4">
    <source>
        <dbReference type="ARBA" id="ARBA00022827"/>
    </source>
</evidence>
<dbReference type="AlphaFoldDB" id="H5TI35"/>
<dbReference type="InterPro" id="IPR006089">
    <property type="entry name" value="Acyl-CoA_DH_CS"/>
</dbReference>
<dbReference type="GO" id="GO:0003995">
    <property type="term" value="F:acyl-CoA dehydrogenase activity"/>
    <property type="evidence" value="ECO:0007669"/>
    <property type="project" value="InterPro"/>
</dbReference>
<dbReference type="Gene3D" id="2.40.110.10">
    <property type="entry name" value="Butyryl-CoA Dehydrogenase, subunit A, domain 2"/>
    <property type="match status" value="1"/>
</dbReference>
<protein>
    <recommendedName>
        <fullName evidence="7">Probable acyl-CoA dehydrogenase fadE25</fullName>
    </recommendedName>
</protein>
<dbReference type="PANTHER" id="PTHR43884">
    <property type="entry name" value="ACYL-COA DEHYDROGENASE"/>
    <property type="match status" value="1"/>
</dbReference>
<evidence type="ECO:0000256" key="2">
    <source>
        <dbReference type="ARBA" id="ARBA00009347"/>
    </source>
</evidence>
<dbReference type="PROSITE" id="PS00073">
    <property type="entry name" value="ACYL_COA_DH_2"/>
    <property type="match status" value="1"/>
</dbReference>
<dbReference type="OrthoDB" id="8876745at2"/>
<dbReference type="InterPro" id="IPR046373">
    <property type="entry name" value="Acyl-CoA_Oxase/DH_mid-dom_sf"/>
</dbReference>
<accession>H5TI35</accession>
<dbReference type="PROSITE" id="PS00072">
    <property type="entry name" value="ACYL_COA_DH_1"/>
    <property type="match status" value="1"/>
</dbReference>
<dbReference type="InterPro" id="IPR036250">
    <property type="entry name" value="AcylCo_DH-like_C"/>
</dbReference>
<dbReference type="RefSeq" id="WP_007237402.1">
    <property type="nucleotide sequence ID" value="NZ_BAFB01000046.1"/>
</dbReference>
<evidence type="ECO:0000313" key="12">
    <source>
        <dbReference type="EMBL" id="GAB33143.1"/>
    </source>
</evidence>
<feature type="domain" description="Acyl-CoA dehydrogenase/oxidase C-terminal" evidence="9">
    <location>
        <begin position="236"/>
        <end position="386"/>
    </location>
</feature>
<dbReference type="EMBL" id="BAFB01000046">
    <property type="protein sequence ID" value="GAB33143.1"/>
    <property type="molecule type" value="Genomic_DNA"/>
</dbReference>
<keyword evidence="13" id="KW-1185">Reference proteome</keyword>
<dbReference type="Proteomes" id="UP000005038">
    <property type="component" value="Unassembled WGS sequence"/>
</dbReference>
<dbReference type="InterPro" id="IPR009075">
    <property type="entry name" value="AcylCo_DH/oxidase_C"/>
</dbReference>
<evidence type="ECO:0000256" key="1">
    <source>
        <dbReference type="ARBA" id="ARBA00001974"/>
    </source>
</evidence>
<dbReference type="Pfam" id="PF02771">
    <property type="entry name" value="Acyl-CoA_dh_N"/>
    <property type="match status" value="1"/>
</dbReference>
<comment type="catalytic activity">
    <reaction evidence="6">
        <text>a 2,3-saturated acyl-CoA + A = a 2,3-dehydroacyl-CoA + AH2</text>
        <dbReference type="Rhea" id="RHEA:48608"/>
        <dbReference type="ChEBI" id="CHEBI:13193"/>
        <dbReference type="ChEBI" id="CHEBI:17499"/>
        <dbReference type="ChEBI" id="CHEBI:60015"/>
        <dbReference type="ChEBI" id="CHEBI:65111"/>
    </reaction>
</comment>
<feature type="domain" description="Acyl-CoA oxidase/dehydrogenase middle" evidence="10">
    <location>
        <begin position="130"/>
        <end position="224"/>
    </location>
</feature>
<dbReference type="FunFam" id="1.10.540.10:FF:000023">
    <property type="entry name" value="Acyl-CoA dehydrogenase FadE25"/>
    <property type="match status" value="1"/>
</dbReference>
<keyword evidence="5 8" id="KW-0560">Oxidoreductase</keyword>
<dbReference type="InterPro" id="IPR009100">
    <property type="entry name" value="AcylCoA_DH/oxidase_NM_dom_sf"/>
</dbReference>
<comment type="cofactor">
    <cofactor evidence="1 8">
        <name>FAD</name>
        <dbReference type="ChEBI" id="CHEBI:57692"/>
    </cofactor>
</comment>
<keyword evidence="4 8" id="KW-0274">FAD</keyword>
<evidence type="ECO:0000256" key="8">
    <source>
        <dbReference type="RuleBase" id="RU362125"/>
    </source>
</evidence>
<comment type="caution">
    <text evidence="12">The sequence shown here is derived from an EMBL/GenBank/DDBJ whole genome shotgun (WGS) entry which is preliminary data.</text>
</comment>
<dbReference type="Gene3D" id="1.10.540.10">
    <property type="entry name" value="Acyl-CoA dehydrogenase/oxidase, N-terminal domain"/>
    <property type="match status" value="1"/>
</dbReference>
<dbReference type="Gene3D" id="1.20.140.10">
    <property type="entry name" value="Butyryl-CoA Dehydrogenase, subunit A, domain 3"/>
    <property type="match status" value="1"/>
</dbReference>
<evidence type="ECO:0000256" key="7">
    <source>
        <dbReference type="ARBA" id="ARBA00071575"/>
    </source>
</evidence>
<evidence type="ECO:0000313" key="13">
    <source>
        <dbReference type="Proteomes" id="UP000005038"/>
    </source>
</evidence>
<dbReference type="Pfam" id="PF00441">
    <property type="entry name" value="Acyl-CoA_dh_1"/>
    <property type="match status" value="1"/>
</dbReference>
<sequence>MGYGNPDFHVFELPEEHIALREAIRALSEKEIEPYAKDVDENARFPQEALDALVASGFNAIHVPEEYDGQGADSIAACIVIEEVARVDASASLIPAVNKLGTMGLILNGSEELKKQVLPSIAAGEAMASYALSEREAGSDAASMKTRARKEGDNWVINGTKCWITNGGKSTWYTVMAVTDPEKGANGISAFMVHKDDPGFTVGPLEKKLGIKGSPTAELYFEDCTIPADRIIGEEGTGFKTALQTLDHTRPTIGAQAVGIAQGALDAAIAYVKERKQFGKPISSFQGVEFMIADMAMNLEAARLMVYTSAARAERGEKNLGFISSASKCFASDVAMQVTTDAVQLFGGAGYTRDFPVERMMRDAKITQIYEGTNQIQRVVMSRALLR</sequence>
<organism evidence="12 13">
    <name type="scientific">Gordonia otitidis (strain DSM 44809 / CCUG 52243 / JCM 12355 / NBRC 100426 / IFM 10032)</name>
    <dbReference type="NCBI Taxonomy" id="1108044"/>
    <lineage>
        <taxon>Bacteria</taxon>
        <taxon>Bacillati</taxon>
        <taxon>Actinomycetota</taxon>
        <taxon>Actinomycetes</taxon>
        <taxon>Mycobacteriales</taxon>
        <taxon>Gordoniaceae</taxon>
        <taxon>Gordonia</taxon>
    </lineage>
</organism>
<proteinExistence type="inferred from homology"/>
<evidence type="ECO:0000256" key="3">
    <source>
        <dbReference type="ARBA" id="ARBA00022630"/>
    </source>
</evidence>
<dbReference type="STRING" id="1108044.GOOTI_046_00160"/>
<dbReference type="InterPro" id="IPR013786">
    <property type="entry name" value="AcylCoA_DH/ox_N"/>
</dbReference>
<evidence type="ECO:0000259" key="11">
    <source>
        <dbReference type="Pfam" id="PF02771"/>
    </source>
</evidence>
<reference evidence="12" key="1">
    <citation type="submission" date="2012-02" db="EMBL/GenBank/DDBJ databases">
        <title>Whole genome shotgun sequence of Gordonia otitidis NBRC 100426.</title>
        <authorList>
            <person name="Yoshida I."/>
            <person name="Hosoyama A."/>
            <person name="Tsuchikane K."/>
            <person name="Katsumata H."/>
            <person name="Yamazaki S."/>
            <person name="Fujita N."/>
        </authorList>
    </citation>
    <scope>NUCLEOTIDE SEQUENCE [LARGE SCALE GENOMIC DNA]</scope>
    <source>
        <strain evidence="12">NBRC 100426</strain>
    </source>
</reference>
<dbReference type="Pfam" id="PF02770">
    <property type="entry name" value="Acyl-CoA_dh_M"/>
    <property type="match status" value="1"/>
</dbReference>
<dbReference type="CDD" id="cd01158">
    <property type="entry name" value="SCAD_SBCAD"/>
    <property type="match status" value="1"/>
</dbReference>
<dbReference type="SUPFAM" id="SSF56645">
    <property type="entry name" value="Acyl-CoA dehydrogenase NM domain-like"/>
    <property type="match status" value="1"/>
</dbReference>
<comment type="similarity">
    <text evidence="2 8">Belongs to the acyl-CoA dehydrogenase family.</text>
</comment>
<dbReference type="GO" id="GO:0050660">
    <property type="term" value="F:flavin adenine dinucleotide binding"/>
    <property type="evidence" value="ECO:0007669"/>
    <property type="project" value="InterPro"/>
</dbReference>
<dbReference type="FunFam" id="1.20.140.10:FF:000004">
    <property type="entry name" value="Acyl-CoA dehydrogenase FadE25"/>
    <property type="match status" value="1"/>
</dbReference>
<dbReference type="FunFam" id="2.40.110.10:FF:000001">
    <property type="entry name" value="Acyl-CoA dehydrogenase, mitochondrial"/>
    <property type="match status" value="1"/>
</dbReference>
<feature type="domain" description="Acyl-CoA dehydrogenase/oxidase N-terminal" evidence="11">
    <location>
        <begin position="15"/>
        <end position="125"/>
    </location>
</feature>
<name>H5TI35_GORO1</name>
<dbReference type="InterPro" id="IPR006091">
    <property type="entry name" value="Acyl-CoA_Oxase/DH_mid-dom"/>
</dbReference>
<evidence type="ECO:0000259" key="10">
    <source>
        <dbReference type="Pfam" id="PF02770"/>
    </source>
</evidence>
<dbReference type="InterPro" id="IPR037069">
    <property type="entry name" value="AcylCoA_DH/ox_N_sf"/>
</dbReference>